<dbReference type="PANTHER" id="PTHR13138:SF3">
    <property type="entry name" value="CD2 ANTIGEN CYTOPLASMIC TAIL-BINDING PROTEIN 2"/>
    <property type="match status" value="1"/>
</dbReference>
<proteinExistence type="predicted"/>
<dbReference type="GO" id="GO:0005682">
    <property type="term" value="C:U5 snRNP"/>
    <property type="evidence" value="ECO:0007669"/>
    <property type="project" value="InterPro"/>
</dbReference>
<feature type="non-terminal residue" evidence="2">
    <location>
        <position position="102"/>
    </location>
</feature>
<reference evidence="3" key="1">
    <citation type="journal article" date="2018" name="Nat. Microbiol.">
        <title>Leveraging single-cell genomics to expand the fungal tree of life.</title>
        <authorList>
            <person name="Ahrendt S.R."/>
            <person name="Quandt C.A."/>
            <person name="Ciobanu D."/>
            <person name="Clum A."/>
            <person name="Salamov A."/>
            <person name="Andreopoulos B."/>
            <person name="Cheng J.F."/>
            <person name="Woyke T."/>
            <person name="Pelin A."/>
            <person name="Henrissat B."/>
            <person name="Reynolds N.K."/>
            <person name="Benny G.L."/>
            <person name="Smith M.E."/>
            <person name="James T.Y."/>
            <person name="Grigoriev I.V."/>
        </authorList>
    </citation>
    <scope>NUCLEOTIDE SEQUENCE [LARGE SCALE GENOMIC DNA]</scope>
</reference>
<gene>
    <name evidence="2" type="ORF">BJ684DRAFT_3309</name>
</gene>
<protein>
    <submittedName>
        <fullName evidence="2">Uncharacterized protein</fullName>
    </submittedName>
</protein>
<evidence type="ECO:0000256" key="1">
    <source>
        <dbReference type="SAM" id="MobiDB-lite"/>
    </source>
</evidence>
<keyword evidence="3" id="KW-1185">Reference proteome</keyword>
<feature type="region of interest" description="Disordered" evidence="1">
    <location>
        <begin position="79"/>
        <end position="102"/>
    </location>
</feature>
<dbReference type="InterPro" id="IPR039905">
    <property type="entry name" value="CD2BP2/Lin1"/>
</dbReference>
<evidence type="ECO:0000313" key="2">
    <source>
        <dbReference type="EMBL" id="RKP14282.1"/>
    </source>
</evidence>
<evidence type="ECO:0000313" key="3">
    <source>
        <dbReference type="Proteomes" id="UP000267251"/>
    </source>
</evidence>
<dbReference type="AlphaFoldDB" id="A0A4P9Y684"/>
<accession>A0A4P9Y684</accession>
<dbReference type="PANTHER" id="PTHR13138">
    <property type="entry name" value="PROTEIN LIN1"/>
    <property type="match status" value="1"/>
</dbReference>
<feature type="region of interest" description="Disordered" evidence="1">
    <location>
        <begin position="1"/>
        <end position="24"/>
    </location>
</feature>
<name>A0A4P9Y684_9FUNG</name>
<organism evidence="2 3">
    <name type="scientific">Piptocephalis cylindrospora</name>
    <dbReference type="NCBI Taxonomy" id="1907219"/>
    <lineage>
        <taxon>Eukaryota</taxon>
        <taxon>Fungi</taxon>
        <taxon>Fungi incertae sedis</taxon>
        <taxon>Zoopagomycota</taxon>
        <taxon>Zoopagomycotina</taxon>
        <taxon>Zoopagomycetes</taxon>
        <taxon>Zoopagales</taxon>
        <taxon>Piptocephalidaceae</taxon>
        <taxon>Piptocephalis</taxon>
    </lineage>
</organism>
<feature type="region of interest" description="Disordered" evidence="1">
    <location>
        <begin position="44"/>
        <end position="65"/>
    </location>
</feature>
<dbReference type="EMBL" id="KZ987857">
    <property type="protein sequence ID" value="RKP14282.1"/>
    <property type="molecule type" value="Genomic_DNA"/>
</dbReference>
<dbReference type="Proteomes" id="UP000267251">
    <property type="component" value="Unassembled WGS sequence"/>
</dbReference>
<dbReference type="OrthoDB" id="331341at2759"/>
<sequence length="102" mass="11538">VRAEMEEGAFKEDGTYIRDAPDPEARHDTWLQGMASADIISEAKEAQDRREREARLNEKRSREEALDLSEAQALLARLLQPGESPLEAMRRLGKSGKSEKSR</sequence>
<feature type="non-terminal residue" evidence="2">
    <location>
        <position position="1"/>
    </location>
</feature>